<organism evidence="1 2">
    <name type="scientific">Mesorhizobium australicum</name>
    <dbReference type="NCBI Taxonomy" id="536018"/>
    <lineage>
        <taxon>Bacteria</taxon>
        <taxon>Pseudomonadati</taxon>
        <taxon>Pseudomonadota</taxon>
        <taxon>Alphaproteobacteria</taxon>
        <taxon>Hyphomicrobiales</taxon>
        <taxon>Phyllobacteriaceae</taxon>
        <taxon>Mesorhizobium</taxon>
    </lineage>
</organism>
<dbReference type="EMBL" id="JAMYRI010000021">
    <property type="protein sequence ID" value="MER9287439.1"/>
    <property type="molecule type" value="Genomic_DNA"/>
</dbReference>
<comment type="caution">
    <text evidence="1">The sequence shown here is derived from an EMBL/GenBank/DDBJ whole genome shotgun (WGS) entry which is preliminary data.</text>
</comment>
<evidence type="ECO:0000313" key="2">
    <source>
        <dbReference type="Proteomes" id="UP001480082"/>
    </source>
</evidence>
<reference evidence="1 2" key="1">
    <citation type="journal article" date="2024" name="Proc. Natl. Acad. Sci. U.S.A.">
        <title>The evolutionary genomics of adaptation to stress in wild rhizobium bacteria.</title>
        <authorList>
            <person name="Kehlet-Delgado H."/>
            <person name="Montoya A.P."/>
            <person name="Jensen K.T."/>
            <person name="Wendlandt C.E."/>
            <person name="Dexheimer C."/>
            <person name="Roberts M."/>
            <person name="Torres Martinez L."/>
            <person name="Friesen M.L."/>
            <person name="Griffitts J.S."/>
            <person name="Porter S.S."/>
        </authorList>
    </citation>
    <scope>NUCLEOTIDE SEQUENCE [LARGE SCALE GENOMIC DNA]</scope>
    <source>
        <strain evidence="1 2">M0468</strain>
    </source>
</reference>
<protein>
    <submittedName>
        <fullName evidence="1">Phage major capsid protein</fullName>
    </submittedName>
</protein>
<name>A0ACC6T658_9HYPH</name>
<proteinExistence type="predicted"/>
<gene>
    <name evidence="1" type="ORF">NKI81_26435</name>
</gene>
<evidence type="ECO:0000313" key="1">
    <source>
        <dbReference type="EMBL" id="MER9287439.1"/>
    </source>
</evidence>
<keyword evidence="2" id="KW-1185">Reference proteome</keyword>
<accession>A0ACC6T658</accession>
<dbReference type="Proteomes" id="UP001480082">
    <property type="component" value="Unassembled WGS sequence"/>
</dbReference>
<sequence>MRPLQSVALPSERHGKSREFEASSRQTATGRTLRSHPGQTGRAGQHVLPFQTRQAAKQCGFFHLEIGMTLKELNEKRGQLVTQAREALAEIKKNTDEARAADLDKRHDDIMAEFDKIEKDIAREKRMADAEARINAAAEEERKAKRPNAEEGTQRGADEGKKAEYREVFHKFMANGASTEGLDAEERAILRAGVQDIEKRIQTGGANAAGGYTIPVELQDLLVKSMKAWGPMYDGNVVSELNTSSGNALPIPTTDDTGNTGGQGTEGTALTDDGSADASFGQKQLEAYDFNTKFVKFSWQLAQDSIFNMEALLADLLGERLGRLANAQLTTGTGTSAPNGIVTASTLGKTAASATAIASDELIDLVHSVDPAYRQSPKVGFMFNDLTLSAIRKLKDGQNNYLWQMGDITKGQPGTLLSYRYYINQAVASIATGNKTVIFGDFGKYWVRKVGSPVIGVLRERFWPDLGIAGLIRFDGELLDTAAVKHYKMA</sequence>